<dbReference type="InterPro" id="IPR027022">
    <property type="entry name" value="ABC_permease_BceB-typ"/>
</dbReference>
<organism evidence="8 9">
    <name type="scientific">Romboutsia sedimentorum</name>
    <dbReference type="NCBI Taxonomy" id="1368474"/>
    <lineage>
        <taxon>Bacteria</taxon>
        <taxon>Bacillati</taxon>
        <taxon>Bacillota</taxon>
        <taxon>Clostridia</taxon>
        <taxon>Peptostreptococcales</taxon>
        <taxon>Peptostreptococcaceae</taxon>
        <taxon>Romboutsia</taxon>
    </lineage>
</organism>
<evidence type="ECO:0000256" key="5">
    <source>
        <dbReference type="ARBA" id="ARBA00023136"/>
    </source>
</evidence>
<name>A0ABT7ECL4_9FIRM</name>
<evidence type="ECO:0000256" key="4">
    <source>
        <dbReference type="ARBA" id="ARBA00022989"/>
    </source>
</evidence>
<comment type="similarity">
    <text evidence="6">Belongs to the ABC-4 integral membrane protein family.</text>
</comment>
<keyword evidence="4 6" id="KW-1133">Transmembrane helix</keyword>
<dbReference type="Proteomes" id="UP001301012">
    <property type="component" value="Unassembled WGS sequence"/>
</dbReference>
<gene>
    <name evidence="8" type="ORF">QOZ84_08950</name>
</gene>
<evidence type="ECO:0000256" key="2">
    <source>
        <dbReference type="ARBA" id="ARBA00022475"/>
    </source>
</evidence>
<feature type="transmembrane region" description="Helical" evidence="6">
    <location>
        <begin position="606"/>
        <end position="628"/>
    </location>
</feature>
<feature type="transmembrane region" description="Helical" evidence="6">
    <location>
        <begin position="198"/>
        <end position="219"/>
    </location>
</feature>
<evidence type="ECO:0000313" key="9">
    <source>
        <dbReference type="Proteomes" id="UP001301012"/>
    </source>
</evidence>
<evidence type="ECO:0000256" key="6">
    <source>
        <dbReference type="PIRNR" id="PIRNR018968"/>
    </source>
</evidence>
<feature type="transmembrane region" description="Helical" evidence="6">
    <location>
        <begin position="231"/>
        <end position="257"/>
    </location>
</feature>
<evidence type="ECO:0000256" key="1">
    <source>
        <dbReference type="ARBA" id="ARBA00004651"/>
    </source>
</evidence>
<dbReference type="Pfam" id="PF02687">
    <property type="entry name" value="FtsX"/>
    <property type="match status" value="2"/>
</dbReference>
<proteinExistence type="inferred from homology"/>
<feature type="transmembrane region" description="Helical" evidence="6">
    <location>
        <begin position="57"/>
        <end position="77"/>
    </location>
</feature>
<feature type="domain" description="ABC3 transporter permease C-terminal" evidence="7">
    <location>
        <begin position="61"/>
        <end position="181"/>
    </location>
</feature>
<dbReference type="RefSeq" id="WP_284132615.1">
    <property type="nucleotide sequence ID" value="NZ_JASKYM010000003.1"/>
</dbReference>
<keyword evidence="3 6" id="KW-0812">Transmembrane</keyword>
<evidence type="ECO:0000256" key="3">
    <source>
        <dbReference type="ARBA" id="ARBA00022692"/>
    </source>
</evidence>
<feature type="transmembrane region" description="Helical" evidence="6">
    <location>
        <begin position="18"/>
        <end position="37"/>
    </location>
</feature>
<dbReference type="EMBL" id="JASKYM010000003">
    <property type="protein sequence ID" value="MDK2563676.1"/>
    <property type="molecule type" value="Genomic_DNA"/>
</dbReference>
<feature type="transmembrane region" description="Helical" evidence="6">
    <location>
        <begin position="575"/>
        <end position="594"/>
    </location>
</feature>
<feature type="transmembrane region" description="Helical" evidence="6">
    <location>
        <begin position="519"/>
        <end position="541"/>
    </location>
</feature>
<evidence type="ECO:0000259" key="7">
    <source>
        <dbReference type="Pfam" id="PF02687"/>
    </source>
</evidence>
<evidence type="ECO:0000313" key="8">
    <source>
        <dbReference type="EMBL" id="MDK2563676.1"/>
    </source>
</evidence>
<dbReference type="PIRSF" id="PIRSF018968">
    <property type="entry name" value="ABC_permease_BceB"/>
    <property type="match status" value="1"/>
</dbReference>
<keyword evidence="2 6" id="KW-1003">Cell membrane</keyword>
<protein>
    <submittedName>
        <fullName evidence="8">ABC transporter permease</fullName>
    </submittedName>
</protein>
<comment type="subcellular location">
    <subcellularLocation>
        <location evidence="1 6">Cell membrane</location>
        <topology evidence="1 6">Multi-pass membrane protein</topology>
    </subcellularLocation>
</comment>
<keyword evidence="5 6" id="KW-0472">Membrane</keyword>
<feature type="transmembrane region" description="Helical" evidence="6">
    <location>
        <begin position="119"/>
        <end position="142"/>
    </location>
</feature>
<dbReference type="PANTHER" id="PTHR46795:SF3">
    <property type="entry name" value="ABC TRANSPORTER PERMEASE"/>
    <property type="match status" value="1"/>
</dbReference>
<feature type="transmembrane region" description="Helical" evidence="6">
    <location>
        <begin position="154"/>
        <end position="177"/>
    </location>
</feature>
<keyword evidence="9" id="KW-1185">Reference proteome</keyword>
<sequence>MGVLSIAYNNFKSNIRTYMAFFISMVFSVIVLTNFEILKYGKTIKVLEGQNREFTEAMLISVIIVLAVFLFFFIWYATNVFFKNRVKEIGILSFMGLDLYTIGKIYFVENILMGISSCITGLLIGVISSRFFQVIIIKLSGFEIDVSNDFSMKAIISASMIFISIYLIMTVKGFITICRSNVINLINASKRQEKIPKVGVGLYLLAIMSIIIIGYGYYLSMDIRSGNIMDVIPAILIIILGTYGLFKSVIPVVFNILMKNKKILFNGENIIAINNINYRLNKNYKTYAMISIVITTTISTLGAAVAMKVIQENAQEQRNVYTISIVSSNKDEVNKVNIEDIIKETNKVNYSINPELTVIEDKNKNNDKYMVDIDHVIMKYSDLVNILKVNGQQESIKDLEPKLVEGKNIIELKHPQTIGSIMPKELEVELGEEKYNISKGEVKTPALGTGFSHSINILNDKEYEKLRNKGHQLYFYGAKVSNEENSQAMFNNIEKELNIDDGYIKDGYKAQDESQWMKFAYAVLVFLFIVFVMVAGSIIYMKIYSDAYEDKDKYDILMKIGATEKEINKTIVKEVVLFYSLPTISAAISSYFAIRLAGDLLMRSLFEIYLLSLVICLLIFIVFGVISINKFKKIIRTR</sequence>
<comment type="caution">
    <text evidence="8">The sequence shown here is derived from an EMBL/GenBank/DDBJ whole genome shotgun (WGS) entry which is preliminary data.</text>
</comment>
<reference evidence="8 9" key="1">
    <citation type="submission" date="2023-05" db="EMBL/GenBank/DDBJ databases">
        <title>Rombocin, a short stable natural nisin variant, displays selective antimicrobial activity against Listeria monocytogenes and employs dual mode of action to kill target bacterial strains.</title>
        <authorList>
            <person name="Wambui J."/>
            <person name="Stephan R."/>
            <person name="Kuipers O.P."/>
        </authorList>
    </citation>
    <scope>NUCLEOTIDE SEQUENCE [LARGE SCALE GENOMIC DNA]</scope>
    <source>
        <strain evidence="8 9">RC002</strain>
    </source>
</reference>
<feature type="transmembrane region" description="Helical" evidence="6">
    <location>
        <begin position="89"/>
        <end position="107"/>
    </location>
</feature>
<accession>A0ABT7ECL4</accession>
<dbReference type="PANTHER" id="PTHR46795">
    <property type="entry name" value="ABC TRANSPORTER PERMEASE-RELATED-RELATED"/>
    <property type="match status" value="1"/>
</dbReference>
<dbReference type="InterPro" id="IPR052536">
    <property type="entry name" value="ABC-4_Integral_Memb_Prot"/>
</dbReference>
<dbReference type="InterPro" id="IPR003838">
    <property type="entry name" value="ABC3_permease_C"/>
</dbReference>
<feature type="domain" description="ABC3 transporter permease C-terminal" evidence="7">
    <location>
        <begin position="526"/>
        <end position="633"/>
    </location>
</feature>
<keyword evidence="6" id="KW-0813">Transport</keyword>
<feature type="transmembrane region" description="Helical" evidence="6">
    <location>
        <begin position="287"/>
        <end position="310"/>
    </location>
</feature>